<evidence type="ECO:0000313" key="1">
    <source>
        <dbReference type="EMBL" id="QJA45157.1"/>
    </source>
</evidence>
<dbReference type="AlphaFoldDB" id="A0A6H1ZCP6"/>
<protein>
    <submittedName>
        <fullName evidence="1">Putative quorum-sensing-regulated virulence factor</fullName>
    </submittedName>
</protein>
<organism evidence="1">
    <name type="scientific">viral metagenome</name>
    <dbReference type="NCBI Taxonomy" id="1070528"/>
    <lineage>
        <taxon>unclassified sequences</taxon>
        <taxon>metagenomes</taxon>
        <taxon>organismal metagenomes</taxon>
    </lineage>
</organism>
<reference evidence="1" key="1">
    <citation type="submission" date="2020-03" db="EMBL/GenBank/DDBJ databases">
        <title>The deep terrestrial virosphere.</title>
        <authorList>
            <person name="Holmfeldt K."/>
            <person name="Nilsson E."/>
            <person name="Simone D."/>
            <person name="Lopez-Fernandez M."/>
            <person name="Wu X."/>
            <person name="de Brujin I."/>
            <person name="Lundin D."/>
            <person name="Andersson A."/>
            <person name="Bertilsson S."/>
            <person name="Dopson M."/>
        </authorList>
    </citation>
    <scope>NUCLEOTIDE SEQUENCE</scope>
    <source>
        <strain evidence="1">TM448A00186</strain>
        <strain evidence="2">TM448B01652</strain>
    </source>
</reference>
<name>A0A6H1ZCP6_9ZZZZ</name>
<dbReference type="EMBL" id="MT143986">
    <property type="protein sequence ID" value="QJA45157.1"/>
    <property type="molecule type" value="Genomic_DNA"/>
</dbReference>
<accession>A0A6H1ZCP6</accession>
<dbReference type="EMBL" id="MT144803">
    <property type="protein sequence ID" value="QJH99700.1"/>
    <property type="molecule type" value="Genomic_DNA"/>
</dbReference>
<evidence type="ECO:0000313" key="2">
    <source>
        <dbReference type="EMBL" id="QJH99700.1"/>
    </source>
</evidence>
<sequence>MKIGTNTQEIEKEEQATLMPFGKHKNTPISELPANYILYILKNCTFIDEWLVEKLEIELDKRKEALPCYGKLFDTLSRECAKCTFLDPCASECGFLELESGYEDTIDKTGIADYNAGNFYKDYARNE</sequence>
<dbReference type="InterPro" id="IPR024530">
    <property type="entry name" value="QSregVF_b"/>
</dbReference>
<gene>
    <name evidence="1" type="ORF">TM448A00186_0069</name>
    <name evidence="2" type="ORF">TM448B01652_0013</name>
</gene>
<proteinExistence type="predicted"/>
<dbReference type="Pfam" id="PF12843">
    <property type="entry name" value="QSregVF_b"/>
    <property type="match status" value="1"/>
</dbReference>